<evidence type="ECO:0000256" key="3">
    <source>
        <dbReference type="ARBA" id="ARBA00023002"/>
    </source>
</evidence>
<dbReference type="InterPro" id="IPR028161">
    <property type="entry name" value="Met8-like"/>
</dbReference>
<dbReference type="SUPFAM" id="SSF75615">
    <property type="entry name" value="Siroheme synthase middle domains-like"/>
    <property type="match status" value="1"/>
</dbReference>
<comment type="pathway">
    <text evidence="1">Porphyrin-containing compound metabolism; siroheme biosynthesis; sirohydrochlorin from precorrin-2: step 1/1.</text>
</comment>
<dbReference type="PANTHER" id="PTHR35330:SF1">
    <property type="entry name" value="SIROHEME BIOSYNTHESIS PROTEIN MET8"/>
    <property type="match status" value="1"/>
</dbReference>
<dbReference type="NCBIfam" id="TIGR01470">
    <property type="entry name" value="cysG_Nterm"/>
    <property type="match status" value="1"/>
</dbReference>
<comment type="catalytic activity">
    <reaction evidence="6">
        <text>precorrin-2 + NAD(+) = sirohydrochlorin + NADH + 2 H(+)</text>
        <dbReference type="Rhea" id="RHEA:15613"/>
        <dbReference type="ChEBI" id="CHEBI:15378"/>
        <dbReference type="ChEBI" id="CHEBI:57540"/>
        <dbReference type="ChEBI" id="CHEBI:57945"/>
        <dbReference type="ChEBI" id="CHEBI:58351"/>
        <dbReference type="ChEBI" id="CHEBI:58827"/>
        <dbReference type="EC" id="1.3.1.76"/>
    </reaction>
</comment>
<dbReference type="Pfam" id="PF13241">
    <property type="entry name" value="NAD_binding_7"/>
    <property type="match status" value="1"/>
</dbReference>
<dbReference type="Proteomes" id="UP000279446">
    <property type="component" value="Unassembled WGS sequence"/>
</dbReference>
<organism evidence="7 8">
    <name type="scientific">Paenibacillus anaericanus</name>
    <dbReference type="NCBI Taxonomy" id="170367"/>
    <lineage>
        <taxon>Bacteria</taxon>
        <taxon>Bacillati</taxon>
        <taxon>Bacillota</taxon>
        <taxon>Bacilli</taxon>
        <taxon>Bacillales</taxon>
        <taxon>Paenibacillaceae</taxon>
        <taxon>Paenibacillus</taxon>
    </lineage>
</organism>
<keyword evidence="4" id="KW-0520">NAD</keyword>
<dbReference type="InterPro" id="IPR042518">
    <property type="entry name" value="SirC_C"/>
</dbReference>
<gene>
    <name evidence="7" type="ORF">EJP82_24575</name>
</gene>
<dbReference type="EC" id="1.3.1.76" evidence="2"/>
<sequence>MTMPQYIPIMLNCEGWRIVIVGGGRVAERKVSSLLEGKAEIVVISYKLTPWLKSRHTEGVISWFERGYIEGDLEGARLVFATTDQVAVNEAVIMEATALRIPVNHAGDGERGSFITPSMIRRGKLIIAVSTSGAGPRIARSLCHEIDKQYGDEYETYIDFISNVRAFIKELVPDGSQRQSLFKLLAEMDILTEIREGNFLPWSEEEITSWISEYREV</sequence>
<evidence type="ECO:0000256" key="5">
    <source>
        <dbReference type="ARBA" id="ARBA00023244"/>
    </source>
</evidence>
<dbReference type="GO" id="GO:0004325">
    <property type="term" value="F:ferrochelatase activity"/>
    <property type="evidence" value="ECO:0007669"/>
    <property type="project" value="InterPro"/>
</dbReference>
<dbReference type="GO" id="GO:0019354">
    <property type="term" value="P:siroheme biosynthetic process"/>
    <property type="evidence" value="ECO:0007669"/>
    <property type="project" value="UniProtKB-UniPathway"/>
</dbReference>
<dbReference type="OrthoDB" id="9773765at2"/>
<evidence type="ECO:0000313" key="7">
    <source>
        <dbReference type="EMBL" id="RUT40685.1"/>
    </source>
</evidence>
<dbReference type="InterPro" id="IPR006367">
    <property type="entry name" value="Sirohaem_synthase_N"/>
</dbReference>
<dbReference type="Gene3D" id="1.10.8.610">
    <property type="entry name" value="SirC, precorrin-2 dehydrogenase, C-terminal helical domain-like"/>
    <property type="match status" value="1"/>
</dbReference>
<proteinExistence type="predicted"/>
<evidence type="ECO:0000313" key="8">
    <source>
        <dbReference type="Proteomes" id="UP000279446"/>
    </source>
</evidence>
<evidence type="ECO:0000256" key="4">
    <source>
        <dbReference type="ARBA" id="ARBA00023027"/>
    </source>
</evidence>
<protein>
    <recommendedName>
        <fullName evidence="2">precorrin-2 dehydrogenase</fullName>
        <ecNumber evidence="2">1.3.1.76</ecNumber>
    </recommendedName>
</protein>
<dbReference type="PANTHER" id="PTHR35330">
    <property type="entry name" value="SIROHEME BIOSYNTHESIS PROTEIN MET8"/>
    <property type="match status" value="1"/>
</dbReference>
<evidence type="ECO:0000256" key="2">
    <source>
        <dbReference type="ARBA" id="ARBA00012400"/>
    </source>
</evidence>
<reference evidence="7 8" key="1">
    <citation type="submission" date="2018-12" db="EMBL/GenBank/DDBJ databases">
        <authorList>
            <person name="Sun L."/>
            <person name="Chen Z."/>
        </authorList>
    </citation>
    <scope>NUCLEOTIDE SEQUENCE [LARGE SCALE GENOMIC DNA]</scope>
    <source>
        <strain evidence="7 8">DSM 15890</strain>
    </source>
</reference>
<dbReference type="InterPro" id="IPR036291">
    <property type="entry name" value="NAD(P)-bd_dom_sf"/>
</dbReference>
<dbReference type="SUPFAM" id="SSF51735">
    <property type="entry name" value="NAD(P)-binding Rossmann-fold domains"/>
    <property type="match status" value="1"/>
</dbReference>
<accession>A0A3S1E998</accession>
<name>A0A3S1E998_9BACL</name>
<dbReference type="EMBL" id="RZNY01000034">
    <property type="protein sequence ID" value="RUT40685.1"/>
    <property type="molecule type" value="Genomic_DNA"/>
</dbReference>
<keyword evidence="5" id="KW-0627">Porphyrin biosynthesis</keyword>
<dbReference type="UniPathway" id="UPA00262">
    <property type="reaction ID" value="UER00222"/>
</dbReference>
<keyword evidence="8" id="KW-1185">Reference proteome</keyword>
<evidence type="ECO:0000256" key="6">
    <source>
        <dbReference type="ARBA" id="ARBA00047561"/>
    </source>
</evidence>
<comment type="caution">
    <text evidence="7">The sequence shown here is derived from an EMBL/GenBank/DDBJ whole genome shotgun (WGS) entry which is preliminary data.</text>
</comment>
<evidence type="ECO:0000256" key="1">
    <source>
        <dbReference type="ARBA" id="ARBA00005010"/>
    </source>
</evidence>
<dbReference type="GO" id="GO:0043115">
    <property type="term" value="F:precorrin-2 dehydrogenase activity"/>
    <property type="evidence" value="ECO:0007669"/>
    <property type="project" value="UniProtKB-EC"/>
</dbReference>
<dbReference type="Gene3D" id="3.40.50.720">
    <property type="entry name" value="NAD(P)-binding Rossmann-like Domain"/>
    <property type="match status" value="1"/>
</dbReference>
<keyword evidence="3" id="KW-0560">Oxidoreductase</keyword>
<dbReference type="AlphaFoldDB" id="A0A3S1E998"/>